<organism evidence="3 4">
    <name type="scientific">Candidatus Falkowbacteria bacterium CG10_big_fil_rev_8_21_14_0_10_39_9</name>
    <dbReference type="NCBI Taxonomy" id="1974566"/>
    <lineage>
        <taxon>Bacteria</taxon>
        <taxon>Candidatus Falkowiibacteriota</taxon>
    </lineage>
</organism>
<evidence type="ECO:0000256" key="1">
    <source>
        <dbReference type="ARBA" id="ARBA00008007"/>
    </source>
</evidence>
<evidence type="ECO:0000313" key="4">
    <source>
        <dbReference type="Proteomes" id="UP000228900"/>
    </source>
</evidence>
<reference evidence="4" key="1">
    <citation type="submission" date="2017-09" db="EMBL/GenBank/DDBJ databases">
        <title>Depth-based differentiation of microbial function through sediment-hosted aquifers and enrichment of novel symbionts in the deep terrestrial subsurface.</title>
        <authorList>
            <person name="Probst A.J."/>
            <person name="Ladd B."/>
            <person name="Jarett J.K."/>
            <person name="Geller-Mcgrath D.E."/>
            <person name="Sieber C.M.K."/>
            <person name="Emerson J.B."/>
            <person name="Anantharaman K."/>
            <person name="Thomas B.C."/>
            <person name="Malmstrom R."/>
            <person name="Stieglmeier M."/>
            <person name="Klingl A."/>
            <person name="Woyke T."/>
            <person name="Ryan C.M."/>
            <person name="Banfield J.F."/>
        </authorList>
    </citation>
    <scope>NUCLEOTIDE SEQUENCE [LARGE SCALE GENOMIC DNA]</scope>
</reference>
<dbReference type="Pfam" id="PF18912">
    <property type="entry name" value="DZR_2"/>
    <property type="match status" value="1"/>
</dbReference>
<sequence length="228" mass="26101">MNIVLDLFFPKFCCGCKKYGSFLCDDCEADIKYVESSVCIVCQKPSSSGLTHIGCATKYTPEKIYSPMVYKGPVKKIIHWAKYRKAYRVLDPLMELFLLSLEEDGVELGERSVVIPIPLHWRKFINRGFNQSEYIAQKLAEEYKLVLNVKALSKVKNTKSQVGLKKNQRKDNMEGVFRVNPWREKEVRGKDIILFDDVATSHATFLSASKSLKKAGCRYIYCFALAKD</sequence>
<proteinExistence type="inferred from homology"/>
<dbReference type="InterPro" id="IPR000836">
    <property type="entry name" value="PRTase_dom"/>
</dbReference>
<comment type="similarity">
    <text evidence="1">Belongs to the ComF/GntX family.</text>
</comment>
<dbReference type="EMBL" id="PFAQ01000024">
    <property type="protein sequence ID" value="PIT94991.1"/>
    <property type="molecule type" value="Genomic_DNA"/>
</dbReference>
<name>A0A2M6WQB0_9BACT</name>
<dbReference type="CDD" id="cd06223">
    <property type="entry name" value="PRTases_typeI"/>
    <property type="match status" value="1"/>
</dbReference>
<dbReference type="PANTHER" id="PTHR47505:SF1">
    <property type="entry name" value="DNA UTILIZATION PROTEIN YHGH"/>
    <property type="match status" value="1"/>
</dbReference>
<evidence type="ECO:0000259" key="2">
    <source>
        <dbReference type="Pfam" id="PF18912"/>
    </source>
</evidence>
<dbReference type="SUPFAM" id="SSF53271">
    <property type="entry name" value="PRTase-like"/>
    <property type="match status" value="1"/>
</dbReference>
<dbReference type="Gene3D" id="3.40.50.2020">
    <property type="match status" value="1"/>
</dbReference>
<evidence type="ECO:0000313" key="3">
    <source>
        <dbReference type="EMBL" id="PIT94991.1"/>
    </source>
</evidence>
<dbReference type="Proteomes" id="UP000228900">
    <property type="component" value="Unassembled WGS sequence"/>
</dbReference>
<accession>A0A2M6WQB0</accession>
<protein>
    <recommendedName>
        <fullName evidence="2">Double zinc ribbon domain-containing protein</fullName>
    </recommendedName>
</protein>
<dbReference type="InterPro" id="IPR044005">
    <property type="entry name" value="DZR_2"/>
</dbReference>
<comment type="caution">
    <text evidence="3">The sequence shown here is derived from an EMBL/GenBank/DDBJ whole genome shotgun (WGS) entry which is preliminary data.</text>
</comment>
<dbReference type="AlphaFoldDB" id="A0A2M6WQB0"/>
<dbReference type="PANTHER" id="PTHR47505">
    <property type="entry name" value="DNA UTILIZATION PROTEIN YHGH"/>
    <property type="match status" value="1"/>
</dbReference>
<feature type="domain" description="Double zinc ribbon" evidence="2">
    <location>
        <begin position="4"/>
        <end position="51"/>
    </location>
</feature>
<gene>
    <name evidence="3" type="ORF">COT98_01510</name>
</gene>
<dbReference type="InterPro" id="IPR051910">
    <property type="entry name" value="ComF/GntX_DNA_util-trans"/>
</dbReference>
<dbReference type="InterPro" id="IPR029057">
    <property type="entry name" value="PRTase-like"/>
</dbReference>